<dbReference type="STRING" id="1643428.GCA_001442855_00940"/>
<keyword evidence="2" id="KW-1185">Reference proteome</keyword>
<evidence type="ECO:0000313" key="2">
    <source>
        <dbReference type="Proteomes" id="UP000320623"/>
    </source>
</evidence>
<dbReference type="Proteomes" id="UP000320623">
    <property type="component" value="Unassembled WGS sequence"/>
</dbReference>
<organism evidence="1 2">
    <name type="scientific">Candidatus Thermokryptus mobilis</name>
    <dbReference type="NCBI Taxonomy" id="1643428"/>
    <lineage>
        <taxon>Bacteria</taxon>
        <taxon>Pseudomonadati</taxon>
        <taxon>Candidatus Kryptoniota</taxon>
        <taxon>Candidatus Thermokryptus</taxon>
    </lineage>
</organism>
<evidence type="ECO:0000313" key="1">
    <source>
        <dbReference type="EMBL" id="CUU04319.1"/>
    </source>
</evidence>
<reference evidence="2" key="1">
    <citation type="submission" date="2015-11" db="EMBL/GenBank/DDBJ databases">
        <authorList>
            <person name="Varghese N."/>
        </authorList>
    </citation>
    <scope>NUCLEOTIDE SEQUENCE [LARGE SCALE GENOMIC DNA]</scope>
</reference>
<dbReference type="RefSeq" id="WP_140944722.1">
    <property type="nucleotide sequence ID" value="NZ_FAOO01000005.1"/>
</dbReference>
<protein>
    <submittedName>
        <fullName evidence="1">Uncharacterized protein</fullName>
    </submittedName>
</protein>
<dbReference type="AlphaFoldDB" id="A0A0S4N2H6"/>
<sequence>MKPELLISLLILTLGCKIVGQEDEFIYGKIYVNSIVVDDSVKFGETFTVKIYGSFPTPGWQIFKHEINETESKIEITPIARIRKDIIVPQVLTPCSTSVELLCKTKSDSLKIVAVGRTSKIEKTVRVVK</sequence>
<accession>A0A0S4N2H6</accession>
<dbReference type="EMBL" id="FAOO01000005">
    <property type="protein sequence ID" value="CUU04319.1"/>
    <property type="molecule type" value="Genomic_DNA"/>
</dbReference>
<proteinExistence type="predicted"/>
<gene>
    <name evidence="1" type="ORF">JGI1_00963</name>
</gene>
<dbReference type="OrthoDB" id="9809052at2"/>
<dbReference type="PROSITE" id="PS51257">
    <property type="entry name" value="PROKAR_LIPOPROTEIN"/>
    <property type="match status" value="1"/>
</dbReference>
<name>A0A0S4N2H6_9BACT</name>